<feature type="compositionally biased region" description="Low complexity" evidence="1">
    <location>
        <begin position="108"/>
        <end position="119"/>
    </location>
</feature>
<name>A0ABW4C790_9BACL</name>
<gene>
    <name evidence="2" type="ORF">ACFQ4Y_00200</name>
</gene>
<proteinExistence type="predicted"/>
<dbReference type="EMBL" id="JBHTNU010000001">
    <property type="protein sequence ID" value="MFD1425356.1"/>
    <property type="molecule type" value="Genomic_DNA"/>
</dbReference>
<organism evidence="2 3">
    <name type="scientific">Kroppenstedtia sanguinis</name>
    <dbReference type="NCBI Taxonomy" id="1380684"/>
    <lineage>
        <taxon>Bacteria</taxon>
        <taxon>Bacillati</taxon>
        <taxon>Bacillota</taxon>
        <taxon>Bacilli</taxon>
        <taxon>Bacillales</taxon>
        <taxon>Thermoactinomycetaceae</taxon>
        <taxon>Kroppenstedtia</taxon>
    </lineage>
</organism>
<feature type="compositionally biased region" description="Basic and acidic residues" evidence="1">
    <location>
        <begin position="79"/>
        <end position="101"/>
    </location>
</feature>
<feature type="region of interest" description="Disordered" evidence="1">
    <location>
        <begin position="1"/>
        <end position="37"/>
    </location>
</feature>
<accession>A0ABW4C790</accession>
<feature type="compositionally biased region" description="Basic and acidic residues" evidence="1">
    <location>
        <begin position="120"/>
        <end position="134"/>
    </location>
</feature>
<feature type="region of interest" description="Disordered" evidence="1">
    <location>
        <begin position="76"/>
        <end position="143"/>
    </location>
</feature>
<reference evidence="3" key="1">
    <citation type="journal article" date="2019" name="Int. J. Syst. Evol. Microbiol.">
        <title>The Global Catalogue of Microorganisms (GCM) 10K type strain sequencing project: providing services to taxonomists for standard genome sequencing and annotation.</title>
        <authorList>
            <consortium name="The Broad Institute Genomics Platform"/>
            <consortium name="The Broad Institute Genome Sequencing Center for Infectious Disease"/>
            <person name="Wu L."/>
            <person name="Ma J."/>
        </authorList>
    </citation>
    <scope>NUCLEOTIDE SEQUENCE [LARGE SCALE GENOMIC DNA]</scope>
    <source>
        <strain evidence="3">S1</strain>
    </source>
</reference>
<protein>
    <submittedName>
        <fullName evidence="2">Uncharacterized protein</fullName>
    </submittedName>
</protein>
<dbReference type="RefSeq" id="WP_380162035.1">
    <property type="nucleotide sequence ID" value="NZ_JBHTNU010000001.1"/>
</dbReference>
<sequence length="173" mass="19403">MKSPRDNHQGNKRKSARPSPLSPSVQSRQIQEIRHLSQEITAATSKIERWMETMMRLSHAMEDKKGLQELIETLSKIKSKVDSKSNDSTEERKGNDPDRSATPHSNSEGKTSSKSSKTSGGEKEGEAADGHKPFSQDGDSLYDLINAPGMTKIVDNVMKVRQTRQQNRKRNQN</sequence>
<evidence type="ECO:0000256" key="1">
    <source>
        <dbReference type="SAM" id="MobiDB-lite"/>
    </source>
</evidence>
<dbReference type="Proteomes" id="UP001597282">
    <property type="component" value="Unassembled WGS sequence"/>
</dbReference>
<evidence type="ECO:0000313" key="3">
    <source>
        <dbReference type="Proteomes" id="UP001597282"/>
    </source>
</evidence>
<comment type="caution">
    <text evidence="2">The sequence shown here is derived from an EMBL/GenBank/DDBJ whole genome shotgun (WGS) entry which is preliminary data.</text>
</comment>
<keyword evidence="3" id="KW-1185">Reference proteome</keyword>
<evidence type="ECO:0000313" key="2">
    <source>
        <dbReference type="EMBL" id="MFD1425356.1"/>
    </source>
</evidence>